<reference evidence="1 2" key="1">
    <citation type="journal article" date="2009" name="J. Bacteriol.">
        <title>The complete genome sequence of Bacillus anthracis Ames 'Ancestor'.</title>
        <authorList>
            <person name="Ravel J."/>
            <person name="Jiang L."/>
            <person name="Stanley S.T."/>
            <person name="Wilson M.R."/>
            <person name="Decker R.S."/>
            <person name="Read T.D."/>
            <person name="Worsham P."/>
            <person name="Keim P.S."/>
            <person name="Salzberg S.L."/>
            <person name="Fraser-Liggett C.M."/>
            <person name="Rasko D.A."/>
        </authorList>
    </citation>
    <scope>NUCLEOTIDE SEQUENCE [LARGE SCALE GENOMIC DNA]</scope>
    <source>
        <strain evidence="2">Ames ancestor</strain>
    </source>
</reference>
<dbReference type="KEGG" id="bar:GBAA_2770"/>
<keyword evidence="2" id="KW-1185">Reference proteome</keyword>
<accession>A0A0F7RHX7</accession>
<accession>E9R4P9</accession>
<evidence type="ECO:0000313" key="1">
    <source>
        <dbReference type="EMBL" id="AAT31885.1"/>
    </source>
</evidence>
<name>A0A0F7RHX7_BACAN</name>
<proteinExistence type="predicted"/>
<dbReference type="Proteomes" id="UP000000594">
    <property type="component" value="Chromosome"/>
</dbReference>
<dbReference type="PATRIC" id="fig|1392.231.peg.1571"/>
<organism evidence="1 2">
    <name type="scientific">Bacillus anthracis</name>
    <name type="common">anthrax bacterium</name>
    <dbReference type="NCBI Taxonomy" id="1392"/>
    <lineage>
        <taxon>Bacteria</taxon>
        <taxon>Bacillati</taxon>
        <taxon>Bacillota</taxon>
        <taxon>Bacilli</taxon>
        <taxon>Bacillales</taxon>
        <taxon>Bacillaceae</taxon>
        <taxon>Bacillus</taxon>
        <taxon>Bacillus cereus group</taxon>
    </lineage>
</organism>
<dbReference type="AlphaFoldDB" id="A0A0F7RHX7"/>
<accession>Q6KRW8</accession>
<dbReference type="EMBL" id="AE017334">
    <property type="protein sequence ID" value="AAT31885.1"/>
    <property type="molecule type" value="Genomic_DNA"/>
</dbReference>
<gene>
    <name evidence="1" type="ordered locus">GBAA_2770</name>
</gene>
<sequence>MDDLEQAYKDNYNSIKERLAQPMYYLKRDNFAWSITNV</sequence>
<evidence type="ECO:0000313" key="2">
    <source>
        <dbReference type="Proteomes" id="UP000000594"/>
    </source>
</evidence>
<protein>
    <submittedName>
        <fullName evidence="1">Uncharacterized protein</fullName>
    </submittedName>
</protein>
<accession>Q81PN2</accession>